<dbReference type="AlphaFoldDB" id="S7U561"/>
<feature type="transmembrane region" description="Helical" evidence="5">
    <location>
        <begin position="6"/>
        <end position="28"/>
    </location>
</feature>
<evidence type="ECO:0000256" key="5">
    <source>
        <dbReference type="SAM" id="Phobius"/>
    </source>
</evidence>
<dbReference type="InterPro" id="IPR006603">
    <property type="entry name" value="PQ-loop_rpt"/>
</dbReference>
<feature type="transmembrane region" description="Helical" evidence="5">
    <location>
        <begin position="40"/>
        <end position="59"/>
    </location>
</feature>
<comment type="subcellular location">
    <subcellularLocation>
        <location evidence="1">Membrane</location>
        <topology evidence="1">Multi-pass membrane protein</topology>
    </subcellularLocation>
</comment>
<dbReference type="EMBL" id="ATHJ01000033">
    <property type="protein sequence ID" value="EPR44165.1"/>
    <property type="molecule type" value="Genomic_DNA"/>
</dbReference>
<dbReference type="OrthoDB" id="122062at2"/>
<dbReference type="Pfam" id="PF04193">
    <property type="entry name" value="PQ-loop"/>
    <property type="match status" value="1"/>
</dbReference>
<dbReference type="eggNOG" id="COG4095">
    <property type="taxonomic scope" value="Bacteria"/>
</dbReference>
<evidence type="ECO:0008006" key="8">
    <source>
        <dbReference type="Google" id="ProtNLM"/>
    </source>
</evidence>
<evidence type="ECO:0000256" key="4">
    <source>
        <dbReference type="ARBA" id="ARBA00023136"/>
    </source>
</evidence>
<organism evidence="6 7">
    <name type="scientific">Desulfococcus multivorans DSM 2059</name>
    <dbReference type="NCBI Taxonomy" id="1121405"/>
    <lineage>
        <taxon>Bacteria</taxon>
        <taxon>Pseudomonadati</taxon>
        <taxon>Thermodesulfobacteriota</taxon>
        <taxon>Desulfobacteria</taxon>
        <taxon>Desulfobacterales</taxon>
        <taxon>Desulfococcaceae</taxon>
        <taxon>Desulfococcus</taxon>
    </lineage>
</organism>
<keyword evidence="4 5" id="KW-0472">Membrane</keyword>
<dbReference type="Gene3D" id="1.20.1280.290">
    <property type="match status" value="1"/>
</dbReference>
<evidence type="ECO:0000256" key="2">
    <source>
        <dbReference type="ARBA" id="ARBA00022692"/>
    </source>
</evidence>
<dbReference type="STRING" id="897.B2D07_04260"/>
<accession>S7U561</accession>
<gene>
    <name evidence="6" type="ORF">dsmv_1115</name>
</gene>
<proteinExistence type="predicted"/>
<evidence type="ECO:0000256" key="3">
    <source>
        <dbReference type="ARBA" id="ARBA00022989"/>
    </source>
</evidence>
<evidence type="ECO:0000313" key="7">
    <source>
        <dbReference type="Proteomes" id="UP000014977"/>
    </source>
</evidence>
<keyword evidence="7" id="KW-1185">Reference proteome</keyword>
<evidence type="ECO:0000313" key="6">
    <source>
        <dbReference type="EMBL" id="EPR44165.1"/>
    </source>
</evidence>
<dbReference type="RefSeq" id="WP_020875411.1">
    <property type="nucleotide sequence ID" value="NZ_ATHJ01000033.1"/>
</dbReference>
<name>S7U561_DESML</name>
<evidence type="ECO:0000256" key="1">
    <source>
        <dbReference type="ARBA" id="ARBA00004141"/>
    </source>
</evidence>
<protein>
    <recommendedName>
        <fullName evidence="8">MtN3 and saliva related transmembrane protein</fullName>
    </recommendedName>
</protein>
<keyword evidence="3 5" id="KW-1133">Transmembrane helix</keyword>
<reference evidence="6 7" key="1">
    <citation type="journal article" date="2013" name="Genome Announc.">
        <title>Draft genome sequences for three mercury-methylating, sulfate-reducing bacteria.</title>
        <authorList>
            <person name="Brown S.D."/>
            <person name="Hurt R.A.Jr."/>
            <person name="Gilmour C.C."/>
            <person name="Elias D.A."/>
        </authorList>
    </citation>
    <scope>NUCLEOTIDE SEQUENCE [LARGE SCALE GENOMIC DNA]</scope>
    <source>
        <strain evidence="6 7">DSM 2059</strain>
    </source>
</reference>
<keyword evidence="2 5" id="KW-0812">Transmembrane</keyword>
<feature type="transmembrane region" description="Helical" evidence="5">
    <location>
        <begin position="65"/>
        <end position="84"/>
    </location>
</feature>
<sequence>MSESIWIEGIGSLAGLLTTFSALPQLVTTYRTRDVESFDLRFLVMLFSGLFLWAIYGVFIGAAPVVAFNAIGCLLWLPIIVMKIRSAAAGRSRGRRDP</sequence>
<dbReference type="GO" id="GO:0016020">
    <property type="term" value="C:membrane"/>
    <property type="evidence" value="ECO:0007669"/>
    <property type="project" value="UniProtKB-SubCell"/>
</dbReference>
<comment type="caution">
    <text evidence="6">The sequence shown here is derived from an EMBL/GenBank/DDBJ whole genome shotgun (WGS) entry which is preliminary data.</text>
</comment>
<dbReference type="Proteomes" id="UP000014977">
    <property type="component" value="Unassembled WGS sequence"/>
</dbReference>